<dbReference type="EMBL" id="CAXLJL010000223">
    <property type="protein sequence ID" value="CAL5134810.1"/>
    <property type="molecule type" value="Genomic_DNA"/>
</dbReference>
<dbReference type="PROSITE" id="PS50192">
    <property type="entry name" value="T_SNARE"/>
    <property type="match status" value="1"/>
</dbReference>
<dbReference type="Proteomes" id="UP001497525">
    <property type="component" value="Unassembled WGS sequence"/>
</dbReference>
<dbReference type="SUPFAM" id="SSF58038">
    <property type="entry name" value="SNARE fusion complex"/>
    <property type="match status" value="2"/>
</dbReference>
<feature type="coiled-coil region" evidence="2">
    <location>
        <begin position="80"/>
        <end position="107"/>
    </location>
</feature>
<name>A0AAV2TCD0_CALDB</name>
<reference evidence="5" key="1">
    <citation type="submission" date="2024-06" db="EMBL/GenBank/DDBJ databases">
        <authorList>
            <person name="Liu X."/>
            <person name="Lenzi L."/>
            <person name="Haldenby T S."/>
            <person name="Uol C."/>
        </authorList>
    </citation>
    <scope>NUCLEOTIDE SEQUENCE</scope>
</reference>
<dbReference type="CDD" id="cd15856">
    <property type="entry name" value="SNARE_SNAP29C"/>
    <property type="match status" value="1"/>
</dbReference>
<dbReference type="GO" id="GO:0005886">
    <property type="term" value="C:plasma membrane"/>
    <property type="evidence" value="ECO:0007669"/>
    <property type="project" value="TreeGrafter"/>
</dbReference>
<evidence type="ECO:0000256" key="2">
    <source>
        <dbReference type="SAM" id="Coils"/>
    </source>
</evidence>
<evidence type="ECO:0000259" key="4">
    <source>
        <dbReference type="PROSITE" id="PS50192"/>
    </source>
</evidence>
<dbReference type="GO" id="GO:0019905">
    <property type="term" value="F:syntaxin binding"/>
    <property type="evidence" value="ECO:0007669"/>
    <property type="project" value="TreeGrafter"/>
</dbReference>
<dbReference type="GO" id="GO:0016082">
    <property type="term" value="P:synaptic vesicle priming"/>
    <property type="evidence" value="ECO:0007669"/>
    <property type="project" value="TreeGrafter"/>
</dbReference>
<dbReference type="PANTHER" id="PTHR19305:SF9">
    <property type="entry name" value="SYNAPTOSOMAL-ASSOCIATED PROTEIN 29"/>
    <property type="match status" value="1"/>
</dbReference>
<feature type="region of interest" description="Disordered" evidence="3">
    <location>
        <begin position="1"/>
        <end position="44"/>
    </location>
</feature>
<evidence type="ECO:0000313" key="5">
    <source>
        <dbReference type="EMBL" id="CAL5134810.1"/>
    </source>
</evidence>
<evidence type="ECO:0000256" key="1">
    <source>
        <dbReference type="ARBA" id="ARBA00009480"/>
    </source>
</evidence>
<proteinExistence type="inferred from homology"/>
<dbReference type="InterPro" id="IPR000727">
    <property type="entry name" value="T_SNARE_dom"/>
</dbReference>
<gene>
    <name evidence="5" type="ORF">CDAUBV1_LOCUS8772</name>
</gene>
<dbReference type="AlphaFoldDB" id="A0AAV2TCD0"/>
<dbReference type="GO" id="GO:0005484">
    <property type="term" value="F:SNAP receptor activity"/>
    <property type="evidence" value="ECO:0007669"/>
    <property type="project" value="TreeGrafter"/>
</dbReference>
<dbReference type="SMART" id="SM00397">
    <property type="entry name" value="t_SNARE"/>
    <property type="match status" value="2"/>
</dbReference>
<keyword evidence="2" id="KW-0175">Coiled coil</keyword>
<dbReference type="GO" id="GO:0098793">
    <property type="term" value="C:presynapse"/>
    <property type="evidence" value="ECO:0007669"/>
    <property type="project" value="GOC"/>
</dbReference>
<accession>A0AAV2TCD0</accession>
<dbReference type="GO" id="GO:0031201">
    <property type="term" value="C:SNARE complex"/>
    <property type="evidence" value="ECO:0007669"/>
    <property type="project" value="TreeGrafter"/>
</dbReference>
<dbReference type="PANTHER" id="PTHR19305">
    <property type="entry name" value="SYNAPTOSOMAL ASSOCIATED PROTEIN"/>
    <property type="match status" value="1"/>
</dbReference>
<feature type="domain" description="T-SNARE coiled-coil homology" evidence="4">
    <location>
        <begin position="173"/>
        <end position="235"/>
    </location>
</feature>
<comment type="caution">
    <text evidence="5">The sequence shown here is derived from an EMBL/GenBank/DDBJ whole genome shotgun (WGS) entry which is preliminary data.</text>
</comment>
<evidence type="ECO:0000313" key="6">
    <source>
        <dbReference type="Proteomes" id="UP001497525"/>
    </source>
</evidence>
<protein>
    <recommendedName>
        <fullName evidence="4">t-SNARE coiled-coil homology domain-containing protein</fullName>
    </recommendedName>
</protein>
<dbReference type="CDD" id="cd15887">
    <property type="entry name" value="SNARE_SNAP29N"/>
    <property type="match status" value="1"/>
</dbReference>
<organism evidence="5 6">
    <name type="scientific">Calicophoron daubneyi</name>
    <name type="common">Rumen fluke</name>
    <name type="synonym">Paramphistomum daubneyi</name>
    <dbReference type="NCBI Taxonomy" id="300641"/>
    <lineage>
        <taxon>Eukaryota</taxon>
        <taxon>Metazoa</taxon>
        <taxon>Spiralia</taxon>
        <taxon>Lophotrochozoa</taxon>
        <taxon>Platyhelminthes</taxon>
        <taxon>Trematoda</taxon>
        <taxon>Digenea</taxon>
        <taxon>Plagiorchiida</taxon>
        <taxon>Pronocephalata</taxon>
        <taxon>Paramphistomoidea</taxon>
        <taxon>Paramphistomidae</taxon>
        <taxon>Calicophoron</taxon>
    </lineage>
</organism>
<feature type="region of interest" description="Disordered" evidence="3">
    <location>
        <begin position="121"/>
        <end position="152"/>
    </location>
</feature>
<evidence type="ECO:0000256" key="3">
    <source>
        <dbReference type="SAM" id="MobiDB-lite"/>
    </source>
</evidence>
<comment type="similarity">
    <text evidence="1">Belongs to the SNAP-25 family.</text>
</comment>
<dbReference type="Gene3D" id="1.20.5.110">
    <property type="match status" value="2"/>
</dbReference>
<dbReference type="GO" id="GO:0031629">
    <property type="term" value="P:synaptic vesicle fusion to presynaptic active zone membrane"/>
    <property type="evidence" value="ECO:0007669"/>
    <property type="project" value="TreeGrafter"/>
</dbReference>
<sequence>MPRNPFDDDDEPGGFGTPDKRNQQPTSAPWLGTETPASGGGYNVNAQIMDSKARTLASQQRALASIANSERVGVETAAELSEQGEKLARAERRLDDITELQKDSQRQINSLSSLFGGLKNMFNRKPSQPANPAQEFSHEKPTRAAESSGLKETLHTNYSTPTLTSYTSEFKAQSERTDFDRNLSLMSDGMSRLKELAQGMNEELRVQNDRLDRMGPRVENITGTMSKQNQQMNKLLGVKPK</sequence>